<evidence type="ECO:0000313" key="3">
    <source>
        <dbReference type="Proteomes" id="UP000318626"/>
    </source>
</evidence>
<reference evidence="3" key="1">
    <citation type="submission" date="2019-02" db="EMBL/GenBank/DDBJ databases">
        <title>Deep-cultivation of Planctomycetes and their phenomic and genomic characterization uncovers novel biology.</title>
        <authorList>
            <person name="Wiegand S."/>
            <person name="Jogler M."/>
            <person name="Boedeker C."/>
            <person name="Pinto D."/>
            <person name="Vollmers J."/>
            <person name="Rivas-Marin E."/>
            <person name="Kohn T."/>
            <person name="Peeters S.H."/>
            <person name="Heuer A."/>
            <person name="Rast P."/>
            <person name="Oberbeckmann S."/>
            <person name="Bunk B."/>
            <person name="Jeske O."/>
            <person name="Meyerdierks A."/>
            <person name="Storesund J.E."/>
            <person name="Kallscheuer N."/>
            <person name="Luecker S."/>
            <person name="Lage O.M."/>
            <person name="Pohl T."/>
            <person name="Merkel B.J."/>
            <person name="Hornburger P."/>
            <person name="Mueller R.-W."/>
            <person name="Bruemmer F."/>
            <person name="Labrenz M."/>
            <person name="Spormann A.M."/>
            <person name="Op den Camp H."/>
            <person name="Overmann J."/>
            <person name="Amann R."/>
            <person name="Jetten M.S.M."/>
            <person name="Mascher T."/>
            <person name="Medema M.H."/>
            <person name="Devos D.P."/>
            <person name="Kaster A.-K."/>
            <person name="Ovreas L."/>
            <person name="Rohde M."/>
            <person name="Galperin M.Y."/>
            <person name="Jogler C."/>
        </authorList>
    </citation>
    <scope>NUCLEOTIDE SEQUENCE [LARGE SCALE GENOMIC DNA]</scope>
    <source>
        <strain evidence="3">Pan97</strain>
    </source>
</reference>
<feature type="compositionally biased region" description="Polar residues" evidence="1">
    <location>
        <begin position="152"/>
        <end position="174"/>
    </location>
</feature>
<feature type="region of interest" description="Disordered" evidence="1">
    <location>
        <begin position="134"/>
        <end position="174"/>
    </location>
</feature>
<proteinExistence type="predicted"/>
<name>A0A518C7H0_9BACT</name>
<gene>
    <name evidence="2" type="ORF">Pan97_21850</name>
</gene>
<dbReference type="AlphaFoldDB" id="A0A518C7H0"/>
<dbReference type="KEGG" id="bvo:Pan97_21850"/>
<evidence type="ECO:0000256" key="1">
    <source>
        <dbReference type="SAM" id="MobiDB-lite"/>
    </source>
</evidence>
<sequence>MSDDPSRRSTFIRAIRFRCHAHVGLGVSLWGMIPRSTSFPLRTFLSQLLQPPEFASLPVEHFQVKRHPRQRAVELYGGRHKEAVDGLGNERVPTGLLRVAGPSRGGAFGPGKRCAVFTWVRAACVLVETLEAGATGGEGSSGDGSSSGSEFTAITSCPTTSAGTSTSVPQVEHR</sequence>
<dbReference type="Proteomes" id="UP000318626">
    <property type="component" value="Chromosome"/>
</dbReference>
<organism evidence="2 3">
    <name type="scientific">Bremerella volcania</name>
    <dbReference type="NCBI Taxonomy" id="2527984"/>
    <lineage>
        <taxon>Bacteria</taxon>
        <taxon>Pseudomonadati</taxon>
        <taxon>Planctomycetota</taxon>
        <taxon>Planctomycetia</taxon>
        <taxon>Pirellulales</taxon>
        <taxon>Pirellulaceae</taxon>
        <taxon>Bremerella</taxon>
    </lineage>
</organism>
<dbReference type="EMBL" id="CP036289">
    <property type="protein sequence ID" value="QDU75161.1"/>
    <property type="molecule type" value="Genomic_DNA"/>
</dbReference>
<evidence type="ECO:0000313" key="2">
    <source>
        <dbReference type="EMBL" id="QDU75161.1"/>
    </source>
</evidence>
<accession>A0A518C7H0</accession>
<protein>
    <submittedName>
        <fullName evidence="2">Uncharacterized protein</fullName>
    </submittedName>
</protein>
<keyword evidence="3" id="KW-1185">Reference proteome</keyword>